<accession>K2S9I9</accession>
<dbReference type="VEuPathDB" id="FungiDB:MPH_03605"/>
<dbReference type="eggNOG" id="ENOG502QQ2D">
    <property type="taxonomic scope" value="Eukaryota"/>
</dbReference>
<dbReference type="PANTHER" id="PTHR24148">
    <property type="entry name" value="ANKYRIN REPEAT DOMAIN-CONTAINING PROTEIN 39 HOMOLOG-RELATED"/>
    <property type="match status" value="1"/>
</dbReference>
<organism evidence="2 3">
    <name type="scientific">Macrophomina phaseolina (strain MS6)</name>
    <name type="common">Charcoal rot fungus</name>
    <dbReference type="NCBI Taxonomy" id="1126212"/>
    <lineage>
        <taxon>Eukaryota</taxon>
        <taxon>Fungi</taxon>
        <taxon>Dikarya</taxon>
        <taxon>Ascomycota</taxon>
        <taxon>Pezizomycotina</taxon>
        <taxon>Dothideomycetes</taxon>
        <taxon>Dothideomycetes incertae sedis</taxon>
        <taxon>Botryosphaeriales</taxon>
        <taxon>Botryosphaeriaceae</taxon>
        <taxon>Macrophomina</taxon>
    </lineage>
</organism>
<dbReference type="AlphaFoldDB" id="K2S9I9"/>
<dbReference type="InterPro" id="IPR010730">
    <property type="entry name" value="HET"/>
</dbReference>
<dbReference type="HOGENOM" id="CLU_1090177_0_0_1"/>
<proteinExistence type="predicted"/>
<dbReference type="Pfam" id="PF06985">
    <property type="entry name" value="HET"/>
    <property type="match status" value="1"/>
</dbReference>
<dbReference type="InParanoid" id="K2S9I9"/>
<sequence length="255" mass="28148">MSSLGGHDEPIRCKLREVLLDDGVQYGALSYVWGGSAQQRTVEIGGMPCAVTDNLYAALHSLRRPDAQRTMWIDALCIKQSDPEEKTSHVNLMHKIHSKSTSSVIRLGEFSPAAGSTGSRRYCGGGGEGVWEFPRVPSCDYGIGVVTLFKRVTLDLVDQAGSWRPVGGEAGRGKCACGMPKWAIDWLRPEELVCSFWRHRERWELFRACGDQGLEYEVVDGESTLVTQVILVDRIAAVVDTPITILAHRDSLDNE</sequence>
<feature type="domain" description="Heterokaryon incompatibility" evidence="1">
    <location>
        <begin position="26"/>
        <end position="117"/>
    </location>
</feature>
<dbReference type="OrthoDB" id="2157530at2759"/>
<protein>
    <submittedName>
        <fullName evidence="2">Heterokaryon incompatibility</fullName>
    </submittedName>
</protein>
<comment type="caution">
    <text evidence="2">The sequence shown here is derived from an EMBL/GenBank/DDBJ whole genome shotgun (WGS) entry which is preliminary data.</text>
</comment>
<reference evidence="2 3" key="1">
    <citation type="journal article" date="2012" name="BMC Genomics">
        <title>Tools to kill: Genome of one of the most destructive plant pathogenic fungi Macrophomina phaseolina.</title>
        <authorList>
            <person name="Islam M.S."/>
            <person name="Haque M.S."/>
            <person name="Islam M.M."/>
            <person name="Emdad E.M."/>
            <person name="Halim A."/>
            <person name="Hossen Q.M.M."/>
            <person name="Hossain M.Z."/>
            <person name="Ahmed B."/>
            <person name="Rahim S."/>
            <person name="Rahman M.S."/>
            <person name="Alam M.M."/>
            <person name="Hou S."/>
            <person name="Wan X."/>
            <person name="Saito J.A."/>
            <person name="Alam M."/>
        </authorList>
    </citation>
    <scope>NUCLEOTIDE SEQUENCE [LARGE SCALE GENOMIC DNA]</scope>
    <source>
        <strain evidence="2 3">MS6</strain>
    </source>
</reference>
<gene>
    <name evidence="2" type="ORF">MPH_03605</name>
</gene>
<dbReference type="InterPro" id="IPR052895">
    <property type="entry name" value="HetReg/Transcr_Mod"/>
</dbReference>
<evidence type="ECO:0000259" key="1">
    <source>
        <dbReference type="Pfam" id="PF06985"/>
    </source>
</evidence>
<name>K2S9I9_MACPH</name>
<dbReference type="EMBL" id="AHHD01000166">
    <property type="protein sequence ID" value="EKG19084.1"/>
    <property type="molecule type" value="Genomic_DNA"/>
</dbReference>
<dbReference type="Proteomes" id="UP000007129">
    <property type="component" value="Unassembled WGS sequence"/>
</dbReference>
<evidence type="ECO:0000313" key="2">
    <source>
        <dbReference type="EMBL" id="EKG19084.1"/>
    </source>
</evidence>
<evidence type="ECO:0000313" key="3">
    <source>
        <dbReference type="Proteomes" id="UP000007129"/>
    </source>
</evidence>
<dbReference type="PANTHER" id="PTHR24148:SF73">
    <property type="entry name" value="HET DOMAIN PROTEIN (AFU_ORTHOLOGUE AFUA_8G01020)"/>
    <property type="match status" value="1"/>
</dbReference>
<dbReference type="STRING" id="1126212.K2S9I9"/>